<dbReference type="Proteomes" id="UP000278653">
    <property type="component" value="Unassembled WGS sequence"/>
</dbReference>
<name>A0A139R7I6_STRMT</name>
<organism evidence="1 3">
    <name type="scientific">Streptococcus mitis</name>
    <dbReference type="NCBI Taxonomy" id="28037"/>
    <lineage>
        <taxon>Bacteria</taxon>
        <taxon>Bacillati</taxon>
        <taxon>Bacillota</taxon>
        <taxon>Bacilli</taxon>
        <taxon>Lactobacillales</taxon>
        <taxon>Streptococcaceae</taxon>
        <taxon>Streptococcus</taxon>
        <taxon>Streptococcus mitis group</taxon>
    </lineage>
</organism>
<proteinExistence type="predicted"/>
<dbReference type="Proteomes" id="UP000070779">
    <property type="component" value="Unassembled WGS sequence"/>
</dbReference>
<sequence length="61" mass="7251">MTKKKEQWTPVIKNLRKVIVDGVEQWVEFETEGHVIPAGHSYYDIIRGINKEVQQKWEIVE</sequence>
<comment type="caution">
    <text evidence="1">The sequence shown here is derived from an EMBL/GenBank/DDBJ whole genome shotgun (WGS) entry which is preliminary data.</text>
</comment>
<dbReference type="RefSeq" id="WP_061865007.1">
    <property type="nucleotide sequence ID" value="NZ_CAMHVI010000006.1"/>
</dbReference>
<evidence type="ECO:0000313" key="4">
    <source>
        <dbReference type="Proteomes" id="UP000278653"/>
    </source>
</evidence>
<accession>A0A139R7I6</accession>
<evidence type="ECO:0000313" key="3">
    <source>
        <dbReference type="Proteomes" id="UP000070779"/>
    </source>
</evidence>
<evidence type="ECO:0000313" key="1">
    <source>
        <dbReference type="EMBL" id="KXU10730.1"/>
    </source>
</evidence>
<dbReference type="EMBL" id="RJNH01000003">
    <property type="protein sequence ID" value="RSI61778.1"/>
    <property type="molecule type" value="Genomic_DNA"/>
</dbReference>
<dbReference type="AlphaFoldDB" id="A0A139R7I6"/>
<protein>
    <recommendedName>
        <fullName evidence="5">Phage protein</fullName>
    </recommendedName>
</protein>
<reference evidence="2 4" key="2">
    <citation type="submission" date="2018-11" db="EMBL/GenBank/DDBJ databases">
        <title>Species Designations Belie Phenotypic and Genotypic Heterogeneity in Oral Streptococci.</title>
        <authorList>
            <person name="Velsko I."/>
        </authorList>
    </citation>
    <scope>NUCLEOTIDE SEQUENCE [LARGE SCALE GENOMIC DNA]</scope>
    <source>
        <strain evidence="2 4">BCC15</strain>
    </source>
</reference>
<evidence type="ECO:0000313" key="2">
    <source>
        <dbReference type="EMBL" id="RSI61778.1"/>
    </source>
</evidence>
<dbReference type="EMBL" id="LQZD01000443">
    <property type="protein sequence ID" value="KXU10730.1"/>
    <property type="molecule type" value="Genomic_DNA"/>
</dbReference>
<gene>
    <name evidence="2" type="ORF">D8865_03930</name>
    <name evidence="1" type="ORF">SMIDD22_01900</name>
</gene>
<evidence type="ECO:0008006" key="5">
    <source>
        <dbReference type="Google" id="ProtNLM"/>
    </source>
</evidence>
<dbReference type="PATRIC" id="fig|28037.238.peg.2243"/>
<dbReference type="NCBIfam" id="NF047423">
    <property type="entry name" value="BOW99_gp33_fam"/>
    <property type="match status" value="1"/>
</dbReference>
<reference evidence="1 3" key="1">
    <citation type="submission" date="2016-01" db="EMBL/GenBank/DDBJ databases">
        <title>Highly variable Streptococcus oralis are common among viridans streptococci isolated from primates.</title>
        <authorList>
            <person name="Denapaite D."/>
            <person name="Rieger M."/>
            <person name="Koendgen S."/>
            <person name="Brueckner R."/>
            <person name="Ochigava I."/>
            <person name="Kappeler P."/>
            <person name="Maetz-Rensing K."/>
            <person name="Leendertz F."/>
            <person name="Hakenbeck R."/>
        </authorList>
    </citation>
    <scope>NUCLEOTIDE SEQUENCE [LARGE SCALE GENOMIC DNA]</scope>
    <source>
        <strain evidence="1 3">DD22</strain>
    </source>
</reference>
<dbReference type="InterPro" id="IPR059211">
    <property type="entry name" value="BOW99_gp33-like"/>
</dbReference>